<proteinExistence type="predicted"/>
<gene>
    <name evidence="3" type="primary">cmr6</name>
    <name evidence="3" type="ORF">F3F73_21745</name>
</gene>
<reference evidence="3 4" key="1">
    <citation type="journal article" date="2019" name="Nat. Med.">
        <title>A library of human gut bacterial isolates paired with longitudinal multiomics data enables mechanistic microbiome research.</title>
        <authorList>
            <person name="Poyet M."/>
            <person name="Groussin M."/>
            <person name="Gibbons S.M."/>
            <person name="Avila-Pacheco J."/>
            <person name="Jiang X."/>
            <person name="Kearney S.M."/>
            <person name="Perrotta A.R."/>
            <person name="Berdy B."/>
            <person name="Zhao S."/>
            <person name="Lieberman T.D."/>
            <person name="Swanson P.K."/>
            <person name="Smith M."/>
            <person name="Roesemann S."/>
            <person name="Alexander J.E."/>
            <person name="Rich S.A."/>
            <person name="Livny J."/>
            <person name="Vlamakis H."/>
            <person name="Clish C."/>
            <person name="Bullock K."/>
            <person name="Deik A."/>
            <person name="Scott J."/>
            <person name="Pierce K.A."/>
            <person name="Xavier R.J."/>
            <person name="Alm E.J."/>
        </authorList>
    </citation>
    <scope>NUCLEOTIDE SEQUENCE [LARGE SCALE GENOMIC DNA]</scope>
    <source>
        <strain evidence="3 4">BIOML-A10</strain>
    </source>
</reference>
<evidence type="ECO:0000256" key="1">
    <source>
        <dbReference type="ARBA" id="ARBA00023118"/>
    </source>
</evidence>
<dbReference type="PANTHER" id="PTHR39965">
    <property type="entry name" value="CRISPR SYSTEM CMR SUBUNIT CMR6"/>
    <property type="match status" value="1"/>
</dbReference>
<organism evidence="3 4">
    <name type="scientific">Bacteroides salyersiae</name>
    <dbReference type="NCBI Taxonomy" id="291644"/>
    <lineage>
        <taxon>Bacteria</taxon>
        <taxon>Pseudomonadati</taxon>
        <taxon>Bacteroidota</taxon>
        <taxon>Bacteroidia</taxon>
        <taxon>Bacteroidales</taxon>
        <taxon>Bacteroidaceae</taxon>
        <taxon>Bacteroides</taxon>
    </lineage>
</organism>
<dbReference type="PANTHER" id="PTHR39965:SF1">
    <property type="entry name" value="CRISPR SYSTEM CMR SUBUNIT CMR6"/>
    <property type="match status" value="1"/>
</dbReference>
<dbReference type="Pfam" id="PF03787">
    <property type="entry name" value="RAMPs"/>
    <property type="match status" value="1"/>
</dbReference>
<dbReference type="RefSeq" id="WP_130059527.1">
    <property type="nucleotide sequence ID" value="NZ_JADNPJ010000031.1"/>
</dbReference>
<dbReference type="EMBL" id="VWMK01000031">
    <property type="protein sequence ID" value="KAA3757764.1"/>
    <property type="molecule type" value="Genomic_DNA"/>
</dbReference>
<sequence>MNKNLYKLFYRDYYGQVNFSYLFSNNREVIENNQAQIAAKNEELLGATLAIIPECKRTNVQVPIQVQYPGLITGSGITHETSIEGEFKLGIHLDYTYGMPVIYGSSIKGVLRSAFVNDPDYIQSLLDEIIEDKTIEVKDLIKDIFDGQERDPENDDPIKGTIAYKNKSIYKRDIFFDAVIISPDSTGHILASDYITPHKNPLRDPVPISFIKIASGCTMELRFRLVNSIITNAEKLALFLKILQDSGIGAKTNVGYGQLLTK</sequence>
<comment type="caution">
    <text evidence="3">The sequence shown here is derived from an EMBL/GenBank/DDBJ whole genome shotgun (WGS) entry which is preliminary data.</text>
</comment>
<dbReference type="Proteomes" id="UP000422221">
    <property type="component" value="Unassembled WGS sequence"/>
</dbReference>
<dbReference type="GO" id="GO:0051607">
    <property type="term" value="P:defense response to virus"/>
    <property type="evidence" value="ECO:0007669"/>
    <property type="project" value="UniProtKB-KW"/>
</dbReference>
<dbReference type="AlphaFoldDB" id="A0A7J4XD96"/>
<evidence type="ECO:0000313" key="3">
    <source>
        <dbReference type="EMBL" id="KAA3757764.1"/>
    </source>
</evidence>
<dbReference type="InterPro" id="IPR010172">
    <property type="entry name" value="CRISPR-assoc_prot_TM1791"/>
</dbReference>
<evidence type="ECO:0000259" key="2">
    <source>
        <dbReference type="Pfam" id="PF03787"/>
    </source>
</evidence>
<dbReference type="InterPro" id="IPR005537">
    <property type="entry name" value="RAMP_III_fam"/>
</dbReference>
<evidence type="ECO:0000313" key="4">
    <source>
        <dbReference type="Proteomes" id="UP000422221"/>
    </source>
</evidence>
<protein>
    <submittedName>
        <fullName evidence="3">Type III-B CRISPR module RAMP protein Cmr6</fullName>
    </submittedName>
</protein>
<dbReference type="NCBIfam" id="TIGR01898">
    <property type="entry name" value="cas_TM1791_cmr6"/>
    <property type="match status" value="1"/>
</dbReference>
<feature type="domain" description="CRISPR type III-associated protein" evidence="2">
    <location>
        <begin position="66"/>
        <end position="259"/>
    </location>
</feature>
<name>A0A7J4XD96_9BACE</name>
<keyword evidence="1" id="KW-0051">Antiviral defense</keyword>
<accession>A0A7J4XD96</accession>